<protein>
    <submittedName>
        <fullName evidence="1">Uncharacterized protein</fullName>
    </submittedName>
</protein>
<gene>
    <name evidence="1" type="ORF">MUK42_21747</name>
</gene>
<sequence>MATSSIAFVRRLRTLRPPSSTTLSAAFVRHCNFIGSQLQFRSPPFGSPTFVLIILLPTEIFSKNFLDFALITVEENLEYSVTITCELTPVATCTIATQAVTSWMKGVNNIHEITASNLQASQIRFGTCGI</sequence>
<keyword evidence="2" id="KW-1185">Reference proteome</keyword>
<proteinExistence type="predicted"/>
<evidence type="ECO:0000313" key="1">
    <source>
        <dbReference type="EMBL" id="URE08473.1"/>
    </source>
</evidence>
<evidence type="ECO:0000313" key="2">
    <source>
        <dbReference type="Proteomes" id="UP001055439"/>
    </source>
</evidence>
<dbReference type="EMBL" id="CP097508">
    <property type="protein sequence ID" value="URE08473.1"/>
    <property type="molecule type" value="Genomic_DNA"/>
</dbReference>
<organism evidence="1 2">
    <name type="scientific">Musa troglodytarum</name>
    <name type="common">fe'i banana</name>
    <dbReference type="NCBI Taxonomy" id="320322"/>
    <lineage>
        <taxon>Eukaryota</taxon>
        <taxon>Viridiplantae</taxon>
        <taxon>Streptophyta</taxon>
        <taxon>Embryophyta</taxon>
        <taxon>Tracheophyta</taxon>
        <taxon>Spermatophyta</taxon>
        <taxon>Magnoliopsida</taxon>
        <taxon>Liliopsida</taxon>
        <taxon>Zingiberales</taxon>
        <taxon>Musaceae</taxon>
        <taxon>Musa</taxon>
    </lineage>
</organism>
<name>A0A9E7G8B2_9LILI</name>
<dbReference type="AlphaFoldDB" id="A0A9E7G8B2"/>
<accession>A0A9E7G8B2</accession>
<dbReference type="Proteomes" id="UP001055439">
    <property type="component" value="Chromosome 6"/>
</dbReference>
<reference evidence="1" key="1">
    <citation type="submission" date="2022-05" db="EMBL/GenBank/DDBJ databases">
        <title>The Musa troglodytarum L. genome provides insights into the mechanism of non-climacteric behaviour and enrichment of carotenoids.</title>
        <authorList>
            <person name="Wang J."/>
        </authorList>
    </citation>
    <scope>NUCLEOTIDE SEQUENCE</scope>
    <source>
        <tissue evidence="1">Leaf</tissue>
    </source>
</reference>